<feature type="active site" description="Charge relay system" evidence="7">
    <location>
        <position position="268"/>
    </location>
</feature>
<dbReference type="PANTHER" id="PTHR22939:SF129">
    <property type="entry name" value="SERINE PROTEASE HTRA2, MITOCHONDRIAL"/>
    <property type="match status" value="1"/>
</dbReference>
<dbReference type="GO" id="GO:0042597">
    <property type="term" value="C:periplasmic space"/>
    <property type="evidence" value="ECO:0007669"/>
    <property type="project" value="TreeGrafter"/>
</dbReference>
<dbReference type="EC" id="3.4.21.107" evidence="11"/>
<feature type="binding site" evidence="8">
    <location>
        <position position="162"/>
    </location>
    <ligand>
        <name>substrate</name>
    </ligand>
</feature>
<dbReference type="Gene3D" id="2.40.10.120">
    <property type="match status" value="1"/>
</dbReference>
<feature type="domain" description="PDZ" evidence="10">
    <location>
        <begin position="409"/>
        <end position="500"/>
    </location>
</feature>
<proteinExistence type="inferred from homology"/>
<organism evidence="11 12">
    <name type="scientific">Haemophilus influenzae</name>
    <dbReference type="NCBI Taxonomy" id="727"/>
    <lineage>
        <taxon>Bacteria</taxon>
        <taxon>Pseudomonadati</taxon>
        <taxon>Pseudomonadota</taxon>
        <taxon>Gammaproteobacteria</taxon>
        <taxon>Pasteurellales</taxon>
        <taxon>Pasteurellaceae</taxon>
        <taxon>Haemophilus</taxon>
    </lineage>
</organism>
<dbReference type="Pfam" id="PF00595">
    <property type="entry name" value="PDZ"/>
    <property type="match status" value="2"/>
</dbReference>
<evidence type="ECO:0000256" key="2">
    <source>
        <dbReference type="ARBA" id="ARBA00022670"/>
    </source>
</evidence>
<evidence type="ECO:0000256" key="5">
    <source>
        <dbReference type="ARBA" id="ARBA00022801"/>
    </source>
</evidence>
<protein>
    <submittedName>
        <fullName evidence="11">Periplasmic pH-dependent serine endoprotease DegQ</fullName>
        <ecNumber evidence="11">3.4.21.107</ecNumber>
    </submittedName>
</protein>
<dbReference type="AlphaFoldDB" id="A0A158SWH2"/>
<name>A0A158SWH2_HAEIF</name>
<feature type="transmembrane region" description="Helical" evidence="9">
    <location>
        <begin position="51"/>
        <end position="73"/>
    </location>
</feature>
<keyword evidence="6" id="KW-0720">Serine protease</keyword>
<dbReference type="GO" id="GO:0006515">
    <property type="term" value="P:protein quality control for misfolded or incompletely synthesized proteins"/>
    <property type="evidence" value="ECO:0007669"/>
    <property type="project" value="TreeGrafter"/>
</dbReference>
<evidence type="ECO:0000256" key="8">
    <source>
        <dbReference type="PIRSR" id="PIRSR611782-2"/>
    </source>
</evidence>
<dbReference type="InterPro" id="IPR036034">
    <property type="entry name" value="PDZ_sf"/>
</dbReference>
<dbReference type="InterPro" id="IPR001940">
    <property type="entry name" value="Peptidase_S1C"/>
</dbReference>
<dbReference type="PANTHER" id="PTHR22939">
    <property type="entry name" value="SERINE PROTEASE FAMILY S1C HTRA-RELATED"/>
    <property type="match status" value="1"/>
</dbReference>
<dbReference type="FunFam" id="2.30.42.10:FF:000037">
    <property type="entry name" value="Periplasmic serine endoprotease DegP-like"/>
    <property type="match status" value="1"/>
</dbReference>
<evidence type="ECO:0000313" key="11">
    <source>
        <dbReference type="EMBL" id="KIS35216.1"/>
    </source>
</evidence>
<feature type="binding site" evidence="8">
    <location>
        <begin position="323"/>
        <end position="327"/>
    </location>
    <ligand>
        <name>substrate</name>
    </ligand>
</feature>
<dbReference type="PROSITE" id="PS50106">
    <property type="entry name" value="PDZ"/>
    <property type="match status" value="2"/>
</dbReference>
<feature type="binding site" evidence="8">
    <location>
        <position position="192"/>
    </location>
    <ligand>
        <name>substrate</name>
    </ligand>
</feature>
<feature type="transmembrane region" description="Helical" evidence="9">
    <location>
        <begin position="26"/>
        <end position="44"/>
    </location>
</feature>
<evidence type="ECO:0000256" key="9">
    <source>
        <dbReference type="SAM" id="Phobius"/>
    </source>
</evidence>
<keyword evidence="9" id="KW-1133">Transmembrane helix</keyword>
<dbReference type="PRINTS" id="PR00834">
    <property type="entry name" value="PROTEASES2C"/>
</dbReference>
<dbReference type="PATRIC" id="fig|727.582.peg.752"/>
<evidence type="ECO:0000256" key="6">
    <source>
        <dbReference type="ARBA" id="ARBA00022825"/>
    </source>
</evidence>
<evidence type="ECO:0000256" key="7">
    <source>
        <dbReference type="PIRSR" id="PIRSR611782-1"/>
    </source>
</evidence>
<keyword evidence="5 11" id="KW-0378">Hydrolase</keyword>
<dbReference type="FunFam" id="2.40.10.10:FF:000001">
    <property type="entry name" value="Periplasmic serine protease DegS"/>
    <property type="match status" value="1"/>
</dbReference>
<dbReference type="SMART" id="SM00228">
    <property type="entry name" value="PDZ"/>
    <property type="match status" value="2"/>
</dbReference>
<sequence length="508" mass="54508">MLLVRPFLYCSDFLLNKIICSPLIEHFFYFFVLQTTLSEIYFGVFMKKTRFVLNSIALGLSVLSTSFVAQATLPSFVSEQNSLAPMLEKVQPAVVTLSVEGKAKVDSRSPFLDDIPEEFKFFFGDRFAEQFGGRGESKRNFRGLGSGVIINASKGYVLTNNHVIDGADKITVQLQDGREFKAKLVGKDEQSDIALVQLEKPSNLTEIKFADSDKLRVGDFTVAIGNPFGLGQTVTSGIVSALGRSTGSDSGTYENYIQTDAAVNRGNSGGALVNLNGELIGINTAIISPSGGNAGIAFAIPSNQASNLVQQILEFGQVRRGLLGIKGGELNADLAKAFNVSAQQGAFVSEVLPKSAAEKAGLKAGDIITAMNGQKISSFAEIRAKIATTGAGKEISLTYLRDGKSHDVKMKLQADDGSQLSSKTELPALDGATLKDYDAKGVKGIEITKIQPNSLAAQRGLKSGDIIIGINRQMLENIRELNKVLETEPSAVALNILRGDSNFYLLVQ</sequence>
<keyword evidence="9" id="KW-0812">Transmembrane</keyword>
<dbReference type="InterPro" id="IPR011782">
    <property type="entry name" value="Pept_S1C_Do"/>
</dbReference>
<evidence type="ECO:0000256" key="1">
    <source>
        <dbReference type="ARBA" id="ARBA00010541"/>
    </source>
</evidence>
<keyword evidence="4" id="KW-0677">Repeat</keyword>
<dbReference type="Pfam" id="PF13365">
    <property type="entry name" value="Trypsin_2"/>
    <property type="match status" value="1"/>
</dbReference>
<dbReference type="SUPFAM" id="SSF50156">
    <property type="entry name" value="PDZ domain-like"/>
    <property type="match status" value="2"/>
</dbReference>
<keyword evidence="3" id="KW-0732">Signal</keyword>
<dbReference type="Proteomes" id="UP000050700">
    <property type="component" value="Unassembled WGS sequence"/>
</dbReference>
<dbReference type="NCBIfam" id="TIGR02037">
    <property type="entry name" value="degP_htrA_DO"/>
    <property type="match status" value="1"/>
</dbReference>
<dbReference type="GO" id="GO:0004252">
    <property type="term" value="F:serine-type endopeptidase activity"/>
    <property type="evidence" value="ECO:0007669"/>
    <property type="project" value="InterPro"/>
</dbReference>
<feature type="binding site" evidence="8">
    <location>
        <position position="100"/>
    </location>
    <ligand>
        <name>substrate</name>
    </ligand>
</feature>
<feature type="active site" description="Charge relay system" evidence="7">
    <location>
        <position position="162"/>
    </location>
</feature>
<gene>
    <name evidence="11" type="primary">degQ</name>
    <name evidence="11" type="ORF">NTHI1209_00820</name>
</gene>
<dbReference type="FunFam" id="2.40.10.120:FF:000001">
    <property type="entry name" value="Periplasmic serine endoprotease DegP-like"/>
    <property type="match status" value="1"/>
</dbReference>
<keyword evidence="9" id="KW-0472">Membrane</keyword>
<dbReference type="SUPFAM" id="SSF50494">
    <property type="entry name" value="Trypsin-like serine proteases"/>
    <property type="match status" value="1"/>
</dbReference>
<feature type="active site" description="Charge relay system" evidence="7">
    <location>
        <position position="192"/>
    </location>
</feature>
<dbReference type="CDD" id="cd10839">
    <property type="entry name" value="cpPDZ1_DegP-like"/>
    <property type="match status" value="1"/>
</dbReference>
<reference evidence="11 12" key="1">
    <citation type="submission" date="2014-05" db="EMBL/GenBank/DDBJ databases">
        <title>Methylome analysis of the phasevarions of Haemophilus influenzae.</title>
        <authorList>
            <person name="Atack J.M."/>
            <person name="Fox K.L."/>
            <person name="Power P.M."/>
            <person name="Clark T."/>
            <person name="Jurcisek J."/>
            <person name="Korlach J."/>
            <person name="Bakaletz L.O."/>
            <person name="Jennings M.P."/>
        </authorList>
    </citation>
    <scope>NUCLEOTIDE SEQUENCE [LARGE SCALE GENOMIC DNA]</scope>
    <source>
        <strain evidence="11 12">1209</strain>
    </source>
</reference>
<comment type="caution">
    <text evidence="11">The sequence shown here is derived from an EMBL/GenBank/DDBJ whole genome shotgun (WGS) entry which is preliminary data.</text>
</comment>
<dbReference type="InterPro" id="IPR001478">
    <property type="entry name" value="PDZ"/>
</dbReference>
<evidence type="ECO:0000313" key="12">
    <source>
        <dbReference type="Proteomes" id="UP000050700"/>
    </source>
</evidence>
<dbReference type="Gene3D" id="2.30.42.10">
    <property type="match status" value="2"/>
</dbReference>
<evidence type="ECO:0000256" key="4">
    <source>
        <dbReference type="ARBA" id="ARBA00022737"/>
    </source>
</evidence>
<comment type="similarity">
    <text evidence="1">Belongs to the peptidase S1C family.</text>
</comment>
<dbReference type="InterPro" id="IPR009003">
    <property type="entry name" value="Peptidase_S1_PA"/>
</dbReference>
<dbReference type="EMBL" id="JMQP01000002">
    <property type="protein sequence ID" value="KIS35216.1"/>
    <property type="molecule type" value="Genomic_DNA"/>
</dbReference>
<accession>A0A158SWH2</accession>
<feature type="binding site" evidence="8">
    <location>
        <begin position="266"/>
        <end position="268"/>
    </location>
    <ligand>
        <name>substrate</name>
    </ligand>
</feature>
<keyword evidence="2 11" id="KW-0645">Protease</keyword>
<evidence type="ECO:0000256" key="3">
    <source>
        <dbReference type="ARBA" id="ARBA00022729"/>
    </source>
</evidence>
<dbReference type="CDD" id="cd23084">
    <property type="entry name" value="cpPDZ2_DegP-like"/>
    <property type="match status" value="1"/>
</dbReference>
<feature type="domain" description="PDZ" evidence="10">
    <location>
        <begin position="312"/>
        <end position="403"/>
    </location>
</feature>
<evidence type="ECO:0000259" key="10">
    <source>
        <dbReference type="PROSITE" id="PS50106"/>
    </source>
</evidence>